<reference evidence="1" key="1">
    <citation type="journal article" date="2015" name="Nature">
        <title>Complex archaea that bridge the gap between prokaryotes and eukaryotes.</title>
        <authorList>
            <person name="Spang A."/>
            <person name="Saw J.H."/>
            <person name="Jorgensen S.L."/>
            <person name="Zaremba-Niedzwiedzka K."/>
            <person name="Martijn J."/>
            <person name="Lind A.E."/>
            <person name="van Eijk R."/>
            <person name="Schleper C."/>
            <person name="Guy L."/>
            <person name="Ettema T.J."/>
        </authorList>
    </citation>
    <scope>NUCLEOTIDE SEQUENCE</scope>
</reference>
<organism evidence="1">
    <name type="scientific">marine sediment metagenome</name>
    <dbReference type="NCBI Taxonomy" id="412755"/>
    <lineage>
        <taxon>unclassified sequences</taxon>
        <taxon>metagenomes</taxon>
        <taxon>ecological metagenomes</taxon>
    </lineage>
</organism>
<dbReference type="AlphaFoldDB" id="A0A0F9K4H4"/>
<proteinExistence type="predicted"/>
<dbReference type="EMBL" id="LAZR01008710">
    <property type="protein sequence ID" value="KKM77009.1"/>
    <property type="molecule type" value="Genomic_DNA"/>
</dbReference>
<name>A0A0F9K4H4_9ZZZZ</name>
<protein>
    <submittedName>
        <fullName evidence="1">Uncharacterized protein</fullName>
    </submittedName>
</protein>
<evidence type="ECO:0000313" key="1">
    <source>
        <dbReference type="EMBL" id="KKM77009.1"/>
    </source>
</evidence>
<gene>
    <name evidence="1" type="ORF">LCGC14_1374320</name>
</gene>
<sequence>MSYDPTQASDPIPRKFKNVMRCTSNEVITMTEAVSRGRYFKGLPEGVSENEPYWDFFFEALDAKWLRDGTPLSWKAAGRLYTKEGKRQDNTAKPALVSTAFAGLPERISVFPADPEGKFNAFCASVNDEPLGANPNYDASKVLGRVFLCEIEVVAFGTDMPLPITAYPEDYLFTGKVRELGSSTGGDEQDGIAPASNNLVDITKPGGEEALKQILGILDGQAADADLFDLLRTGGLDNRTLIDGESVLGVAVNDGALTTKLTEAGHITINDGKIAVSTS</sequence>
<comment type="caution">
    <text evidence="1">The sequence shown here is derived from an EMBL/GenBank/DDBJ whole genome shotgun (WGS) entry which is preliminary data.</text>
</comment>
<accession>A0A0F9K4H4</accession>